<organism evidence="1 2">
    <name type="scientific">Enterococcus phage 9184</name>
    <dbReference type="NCBI Taxonomy" id="2763103"/>
    <lineage>
        <taxon>Viruses</taxon>
        <taxon>Duplodnaviria</taxon>
        <taxon>Heunggongvirae</taxon>
        <taxon>Uroviricota</taxon>
        <taxon>Caudoviricetes</taxon>
        <taxon>Thiercelinvirus</taxon>
        <taxon>Thiercelinvirus v9184</taxon>
    </lineage>
</organism>
<dbReference type="Proteomes" id="UP000593991">
    <property type="component" value="Segment"/>
</dbReference>
<proteinExistence type="predicted"/>
<keyword evidence="2" id="KW-1185">Reference proteome</keyword>
<evidence type="ECO:0000313" key="2">
    <source>
        <dbReference type="Proteomes" id="UP000593991"/>
    </source>
</evidence>
<sequence length="38" mass="4594">MSWIMKAKILNIDHISVYGGNKKAYEYSTIWYKWEVVK</sequence>
<protein>
    <submittedName>
        <fullName evidence="1">Uncharacterized protein</fullName>
    </submittedName>
</protein>
<name>A0A7L8ZJI9_9CAUD</name>
<evidence type="ECO:0000313" key="1">
    <source>
        <dbReference type="EMBL" id="QOI68864.1"/>
    </source>
</evidence>
<dbReference type="EMBL" id="MT939242">
    <property type="protein sequence ID" value="QOI68864.1"/>
    <property type="molecule type" value="Genomic_DNA"/>
</dbReference>
<gene>
    <name evidence="1" type="ORF">phi9184_ORF045</name>
</gene>
<reference evidence="1 2" key="1">
    <citation type="submission" date="2020-08" db="EMBL/GenBank/DDBJ databases">
        <authorList>
            <person name="Canfield G.S."/>
            <person name="Duerkop B.A."/>
        </authorList>
    </citation>
    <scope>NUCLEOTIDE SEQUENCE [LARGE SCALE GENOMIC DNA]</scope>
</reference>
<accession>A0A7L8ZJI9</accession>